<dbReference type="Proteomes" id="UP000031192">
    <property type="component" value="Unassembled WGS sequence"/>
</dbReference>
<organism evidence="2 3">
    <name type="scientific">Metarhizium guizhouense (strain ARSEF 977)</name>
    <dbReference type="NCBI Taxonomy" id="1276136"/>
    <lineage>
        <taxon>Eukaryota</taxon>
        <taxon>Fungi</taxon>
        <taxon>Dikarya</taxon>
        <taxon>Ascomycota</taxon>
        <taxon>Pezizomycotina</taxon>
        <taxon>Sordariomycetes</taxon>
        <taxon>Hypocreomycetidae</taxon>
        <taxon>Hypocreales</taxon>
        <taxon>Clavicipitaceae</taxon>
        <taxon>Metarhizium</taxon>
    </lineage>
</organism>
<reference evidence="2 3" key="1">
    <citation type="journal article" date="2014" name="Proc. Natl. Acad. Sci. U.S.A.">
        <title>Trajectory and genomic determinants of fungal-pathogen speciation and host adaptation.</title>
        <authorList>
            <person name="Hu X."/>
            <person name="Xiao G."/>
            <person name="Zheng P."/>
            <person name="Shang Y."/>
            <person name="Su Y."/>
            <person name="Zhang X."/>
            <person name="Liu X."/>
            <person name="Zhan S."/>
            <person name="St Leger R.J."/>
            <person name="Wang C."/>
        </authorList>
    </citation>
    <scope>NUCLEOTIDE SEQUENCE [LARGE SCALE GENOMIC DNA]</scope>
    <source>
        <strain evidence="2 3">ARSEF 977</strain>
    </source>
</reference>
<sequence length="348" mass="40031">MELPHWYHRVSVTSDLENREVRGSDFDEDISELGEGEGDSEGSGSDVACEGDGEDECECGSEDECKCGKEDECECDPWEDDDEESEDSYTGSDAYNYYDLKRKRIARKIRLREEKKLVPENPIVYPAYEAILEAQNERGCPENEDRAEEARSEQIVYTAYEAMLEAQEKGDCPRIKPIFNQLFTLYSVDFHDYCSHEWFFRTPYVEFSALCPPDWDSDYDVLDPAETKAYGHIYLDSDSVSKFAAFWPPRRAGQLMIPLLYGPEECDPIIQFISDEYLIMTVRTDLDIVANRIRIRNPEATNIPDVFHFVGIRDGQYDKYDSDTFDSWSIGANKLQAGRNGEKPNLIE</sequence>
<dbReference type="EMBL" id="AZNH01000003">
    <property type="protein sequence ID" value="KID91617.1"/>
    <property type="molecule type" value="Genomic_DNA"/>
</dbReference>
<gene>
    <name evidence="2" type="ORF">MGU_01587</name>
</gene>
<feature type="region of interest" description="Disordered" evidence="1">
    <location>
        <begin position="17"/>
        <end position="55"/>
    </location>
</feature>
<dbReference type="OrthoDB" id="4940776at2759"/>
<evidence type="ECO:0000313" key="2">
    <source>
        <dbReference type="EMBL" id="KID91617.1"/>
    </source>
</evidence>
<dbReference type="AlphaFoldDB" id="A0A0B4HHB1"/>
<feature type="compositionally biased region" description="Acidic residues" evidence="1">
    <location>
        <begin position="26"/>
        <end position="40"/>
    </location>
</feature>
<protein>
    <submittedName>
        <fullName evidence="2">Uncharacterized protein</fullName>
    </submittedName>
</protein>
<keyword evidence="3" id="KW-1185">Reference proteome</keyword>
<comment type="caution">
    <text evidence="2">The sequence shown here is derived from an EMBL/GenBank/DDBJ whole genome shotgun (WGS) entry which is preliminary data.</text>
</comment>
<evidence type="ECO:0000256" key="1">
    <source>
        <dbReference type="SAM" id="MobiDB-lite"/>
    </source>
</evidence>
<accession>A0A0B4HHB1</accession>
<name>A0A0B4HHB1_METGA</name>
<proteinExistence type="predicted"/>
<dbReference type="HOGENOM" id="CLU_068502_0_0_1"/>
<evidence type="ECO:0000313" key="3">
    <source>
        <dbReference type="Proteomes" id="UP000031192"/>
    </source>
</evidence>